<evidence type="ECO:0000313" key="3">
    <source>
        <dbReference type="Proteomes" id="UP000219422"/>
    </source>
</evidence>
<dbReference type="Proteomes" id="UP000219422">
    <property type="component" value="Chromosome"/>
</dbReference>
<dbReference type="EMBL" id="CP023741">
    <property type="protein sequence ID" value="ATI83418.1"/>
    <property type="molecule type" value="Genomic_DNA"/>
</dbReference>
<name>A0A291N8H4_SPHYA</name>
<dbReference type="Pfam" id="PF13460">
    <property type="entry name" value="NAD_binding_10"/>
    <property type="match status" value="1"/>
</dbReference>
<evidence type="ECO:0000313" key="2">
    <source>
        <dbReference type="EMBL" id="ATI83418.1"/>
    </source>
</evidence>
<dbReference type="GeneID" id="57778992"/>
<accession>A0A291N8H4</accession>
<protein>
    <submittedName>
        <fullName evidence="2">NmrA family transcriptional regulator</fullName>
    </submittedName>
</protein>
<feature type="domain" description="NAD(P)-binding" evidence="1">
    <location>
        <begin position="7"/>
        <end position="172"/>
    </location>
</feature>
<evidence type="ECO:0000259" key="1">
    <source>
        <dbReference type="Pfam" id="PF13460"/>
    </source>
</evidence>
<dbReference type="PANTHER" id="PTHR12126:SF11">
    <property type="entry name" value="NADH DEHYDROGENASE [UBIQUINONE] 1 ALPHA SUBCOMPLEX SUBUNIT 9, MITOCHONDRIAL"/>
    <property type="match status" value="1"/>
</dbReference>
<dbReference type="AlphaFoldDB" id="A0A291N8H4"/>
<proteinExistence type="predicted"/>
<gene>
    <name evidence="2" type="ORF">A6768_19270</name>
</gene>
<dbReference type="InterPro" id="IPR051207">
    <property type="entry name" value="ComplexI_NDUFA9_subunit"/>
</dbReference>
<dbReference type="GO" id="GO:0044877">
    <property type="term" value="F:protein-containing complex binding"/>
    <property type="evidence" value="ECO:0007669"/>
    <property type="project" value="TreeGrafter"/>
</dbReference>
<dbReference type="InterPro" id="IPR036291">
    <property type="entry name" value="NAD(P)-bd_dom_sf"/>
</dbReference>
<dbReference type="PANTHER" id="PTHR12126">
    <property type="entry name" value="NADH-UBIQUINONE OXIDOREDUCTASE 39 KDA SUBUNIT-RELATED"/>
    <property type="match status" value="1"/>
</dbReference>
<sequence>MKIVILGGTGLVGRQLVAELARLGHDAVAASPSNGVDSMTGAGLLAAFTGAQVVVDVTNPKSFENDAVIDFFRSSAGNITAAARKAGVSHLLVLSIVGTDRLQTSGYFRGKLAQEQSSADSGVPFTIVRATQFFEFLGTIADGHTRDGVAHLPTFAFQPIASADVALALADAACSQPVNGIIEIAGPERAPLAEIVGTCLGVQDDPRAIVADESAGYFGAPADDSTLVPGDDARLMQTRFEAWLDRKTARADA</sequence>
<dbReference type="SUPFAM" id="SSF51735">
    <property type="entry name" value="NAD(P)-binding Rossmann-fold domains"/>
    <property type="match status" value="1"/>
</dbReference>
<reference evidence="2 3" key="1">
    <citation type="submission" date="2017-10" db="EMBL/GenBank/DDBJ databases">
        <title>Sphingobium yanoikuyae S72.</title>
        <authorList>
            <person name="Sanchez E."/>
            <person name="Bustos P."/>
            <person name="Mendoza P."/>
            <person name="Guo X."/>
            <person name="Mendoza A."/>
        </authorList>
    </citation>
    <scope>NUCLEOTIDE SEQUENCE [LARGE SCALE GENOMIC DNA]</scope>
    <source>
        <strain evidence="2 3">S72</strain>
    </source>
</reference>
<dbReference type="Gene3D" id="3.40.50.720">
    <property type="entry name" value="NAD(P)-binding Rossmann-like Domain"/>
    <property type="match status" value="1"/>
</dbReference>
<organism evidence="2 3">
    <name type="scientific">Sphingobium yanoikuyae</name>
    <name type="common">Sphingomonas yanoikuyae</name>
    <dbReference type="NCBI Taxonomy" id="13690"/>
    <lineage>
        <taxon>Bacteria</taxon>
        <taxon>Pseudomonadati</taxon>
        <taxon>Pseudomonadota</taxon>
        <taxon>Alphaproteobacteria</taxon>
        <taxon>Sphingomonadales</taxon>
        <taxon>Sphingomonadaceae</taxon>
        <taxon>Sphingobium</taxon>
    </lineage>
</organism>
<dbReference type="RefSeq" id="WP_063141735.1">
    <property type="nucleotide sequence ID" value="NZ_CP023741.1"/>
</dbReference>
<dbReference type="KEGG" id="sya:A6768_19270"/>
<dbReference type="InterPro" id="IPR016040">
    <property type="entry name" value="NAD(P)-bd_dom"/>
</dbReference>